<keyword evidence="1" id="KW-1133">Transmembrane helix</keyword>
<accession>A0A1R1L8H1</accession>
<protein>
    <recommendedName>
        <fullName evidence="4">DUF4245 domain-containing protein</fullName>
    </recommendedName>
</protein>
<keyword evidence="1" id="KW-0472">Membrane</keyword>
<dbReference type="EMBL" id="MRDE01000068">
    <property type="protein sequence ID" value="OMH23813.1"/>
    <property type="molecule type" value="Genomic_DNA"/>
</dbReference>
<sequence length="220" mass="22033">MEGVSSPDPAPSTEPRTPAVLSAAQAKRIRSSATGLLIAVAVSLAAIIPVLLLSPAQRAETYRPAVDVPAIAAQAAPAAGFRPVAAMPAGWSANYARFNAGSGSGVPNWEIGYVSEDQQFIALTQAAARRANPTWIAQATENAPVTSDRTVAGQRFELRDKGGTKSLIGTVGGSVVILRGSASDAALTTLAAAVVADLHAAGTPGSTPVPTAPASTAAAS</sequence>
<dbReference type="STRING" id="554083.BKD30_10555"/>
<dbReference type="Pfam" id="PF14030">
    <property type="entry name" value="DUF4245"/>
    <property type="match status" value="1"/>
</dbReference>
<organism evidence="2 3">
    <name type="scientific">Tersicoccus phoenicis</name>
    <dbReference type="NCBI Taxonomy" id="554083"/>
    <lineage>
        <taxon>Bacteria</taxon>
        <taxon>Bacillati</taxon>
        <taxon>Actinomycetota</taxon>
        <taxon>Actinomycetes</taxon>
        <taxon>Micrococcales</taxon>
        <taxon>Micrococcaceae</taxon>
        <taxon>Tersicoccus</taxon>
    </lineage>
</organism>
<keyword evidence="1" id="KW-0812">Transmembrane</keyword>
<feature type="transmembrane region" description="Helical" evidence="1">
    <location>
        <begin position="33"/>
        <end position="53"/>
    </location>
</feature>
<evidence type="ECO:0000313" key="3">
    <source>
        <dbReference type="Proteomes" id="UP000187085"/>
    </source>
</evidence>
<dbReference type="OrthoDB" id="4801970at2"/>
<evidence type="ECO:0008006" key="4">
    <source>
        <dbReference type="Google" id="ProtNLM"/>
    </source>
</evidence>
<dbReference type="AlphaFoldDB" id="A0A1R1L8H1"/>
<dbReference type="InterPro" id="IPR025339">
    <property type="entry name" value="DUF4245"/>
</dbReference>
<dbReference type="Proteomes" id="UP000187085">
    <property type="component" value="Unassembled WGS sequence"/>
</dbReference>
<evidence type="ECO:0000313" key="2">
    <source>
        <dbReference type="EMBL" id="OMH23813.1"/>
    </source>
</evidence>
<keyword evidence="3" id="KW-1185">Reference proteome</keyword>
<name>A0A1R1L8H1_9MICC</name>
<comment type="caution">
    <text evidence="2">The sequence shown here is derived from an EMBL/GenBank/DDBJ whole genome shotgun (WGS) entry which is preliminary data.</text>
</comment>
<evidence type="ECO:0000256" key="1">
    <source>
        <dbReference type="SAM" id="Phobius"/>
    </source>
</evidence>
<gene>
    <name evidence="2" type="ORF">BKD30_10555</name>
</gene>
<proteinExistence type="predicted"/>
<reference evidence="2 3" key="1">
    <citation type="submission" date="2016-12" db="EMBL/GenBank/DDBJ databases">
        <title>Draft genome of Tersicoccus phoenicis 1P05MA.</title>
        <authorList>
            <person name="Nakajima Y."/>
            <person name="Yoshizawa S."/>
            <person name="Nakamura K."/>
            <person name="Ogura Y."/>
            <person name="Hayashi T."/>
            <person name="Kogure K."/>
        </authorList>
    </citation>
    <scope>NUCLEOTIDE SEQUENCE [LARGE SCALE GENOMIC DNA]</scope>
    <source>
        <strain evidence="2 3">1p05MA</strain>
    </source>
</reference>